<dbReference type="GO" id="GO:1990904">
    <property type="term" value="C:ribonucleoprotein complex"/>
    <property type="evidence" value="ECO:0007669"/>
    <property type="project" value="UniProtKB-KW"/>
</dbReference>
<keyword evidence="5 6" id="KW-0687">Ribonucleoprotein</keyword>
<dbReference type="SUPFAM" id="SSF55653">
    <property type="entry name" value="Ribosomal protein L9 C-domain"/>
    <property type="match status" value="1"/>
</dbReference>
<organism evidence="8">
    <name type="scientific">Kappaphycus alvarezii</name>
    <dbReference type="NCBI Taxonomy" id="38544"/>
    <lineage>
        <taxon>Eukaryota</taxon>
        <taxon>Rhodophyta</taxon>
        <taxon>Florideophyceae</taxon>
        <taxon>Rhodymeniophycidae</taxon>
        <taxon>Gigartinales</taxon>
        <taxon>Solieriaceae</taxon>
        <taxon>Kappaphycus</taxon>
    </lineage>
</organism>
<dbReference type="GO" id="GO:0009507">
    <property type="term" value="C:chloroplast"/>
    <property type="evidence" value="ECO:0007669"/>
    <property type="project" value="UniProtKB-SubCell"/>
</dbReference>
<dbReference type="PROSITE" id="PS00651">
    <property type="entry name" value="RIBOSOMAL_L9"/>
    <property type="match status" value="1"/>
</dbReference>
<dbReference type="GO" id="GO:0005840">
    <property type="term" value="C:ribosome"/>
    <property type="evidence" value="ECO:0007669"/>
    <property type="project" value="UniProtKB-KW"/>
</dbReference>
<comment type="similarity">
    <text evidence="1 6">Belongs to the bacterial ribosomal protein bL9 family.</text>
</comment>
<evidence type="ECO:0000256" key="3">
    <source>
        <dbReference type="ARBA" id="ARBA00022884"/>
    </source>
</evidence>
<dbReference type="EMBL" id="KU892652">
    <property type="protein sequence ID" value="AOV83662.1"/>
    <property type="molecule type" value="Genomic_DNA"/>
</dbReference>
<gene>
    <name evidence="6 8" type="primary">rpl9</name>
    <name evidence="8" type="ORF">mogbl067</name>
</gene>
<dbReference type="NCBIfam" id="TIGR00158">
    <property type="entry name" value="L9"/>
    <property type="match status" value="1"/>
</dbReference>
<evidence type="ECO:0000256" key="2">
    <source>
        <dbReference type="ARBA" id="ARBA00022730"/>
    </source>
</evidence>
<dbReference type="PANTHER" id="PTHR21368">
    <property type="entry name" value="50S RIBOSOMAL PROTEIN L9"/>
    <property type="match status" value="1"/>
</dbReference>
<dbReference type="InterPro" id="IPR036935">
    <property type="entry name" value="Ribosomal_bL9_N_sf"/>
</dbReference>
<evidence type="ECO:0000256" key="5">
    <source>
        <dbReference type="ARBA" id="ARBA00023274"/>
    </source>
</evidence>
<comment type="function">
    <text evidence="6">Binds to the 23S rRNA.</text>
</comment>
<feature type="domain" description="Ribosomal protein L9" evidence="7">
    <location>
        <begin position="17"/>
        <end position="44"/>
    </location>
</feature>
<dbReference type="GO" id="GO:0019843">
    <property type="term" value="F:rRNA binding"/>
    <property type="evidence" value="ECO:0007669"/>
    <property type="project" value="UniProtKB-UniRule"/>
</dbReference>
<dbReference type="InterPro" id="IPR009027">
    <property type="entry name" value="Ribosomal_bL9/RNase_H1_N"/>
</dbReference>
<evidence type="ECO:0000256" key="4">
    <source>
        <dbReference type="ARBA" id="ARBA00022980"/>
    </source>
</evidence>
<accession>A0A2H4FG52</accession>
<name>A0A2H4FG52_9FLOR</name>
<dbReference type="Gene3D" id="3.40.5.10">
    <property type="entry name" value="Ribosomal protein L9, N-terminal domain"/>
    <property type="match status" value="1"/>
</dbReference>
<dbReference type="InterPro" id="IPR020594">
    <property type="entry name" value="Ribosomal_bL9_bac/chp"/>
</dbReference>
<keyword evidence="2 6" id="KW-0699">rRNA-binding</keyword>
<dbReference type="InterPro" id="IPR020069">
    <property type="entry name" value="Ribosomal_bL9_C"/>
</dbReference>
<dbReference type="SUPFAM" id="SSF55658">
    <property type="entry name" value="L9 N-domain-like"/>
    <property type="match status" value="1"/>
</dbReference>
<dbReference type="HAMAP" id="MF_00503">
    <property type="entry name" value="Ribosomal_bL9"/>
    <property type="match status" value="1"/>
</dbReference>
<evidence type="ECO:0000259" key="7">
    <source>
        <dbReference type="PROSITE" id="PS00651"/>
    </source>
</evidence>
<reference evidence="8" key="1">
    <citation type="submission" date="2016-03" db="EMBL/GenBank/DDBJ databases">
        <title>Complete plastid genome of Kappaphycus alvarezii.</title>
        <authorList>
            <person name="Zhang L."/>
            <person name="Liu T."/>
            <person name="Liu N."/>
        </authorList>
    </citation>
    <scope>NUCLEOTIDE SEQUENCE</scope>
</reference>
<dbReference type="InterPro" id="IPR000244">
    <property type="entry name" value="Ribosomal_bL9"/>
</dbReference>
<keyword evidence="4 6" id="KW-0689">Ribosomal protein</keyword>
<comment type="subcellular location">
    <subcellularLocation>
        <location evidence="6">Plastid</location>
        <location evidence="6">Chloroplast</location>
    </subcellularLocation>
</comment>
<geneLocation type="chloroplast" evidence="8"/>
<dbReference type="Gene3D" id="3.10.430.100">
    <property type="entry name" value="Ribosomal protein L9, C-terminal domain"/>
    <property type="match status" value="1"/>
</dbReference>
<keyword evidence="8" id="KW-0150">Chloroplast</keyword>
<dbReference type="Pfam" id="PF03948">
    <property type="entry name" value="Ribosomal_L9_C"/>
    <property type="match status" value="1"/>
</dbReference>
<dbReference type="GO" id="GO:0003735">
    <property type="term" value="F:structural constituent of ribosome"/>
    <property type="evidence" value="ECO:0007669"/>
    <property type="project" value="InterPro"/>
</dbReference>
<dbReference type="AlphaFoldDB" id="A0A2H4FG52"/>
<keyword evidence="8" id="KW-0934">Plastid</keyword>
<dbReference type="InterPro" id="IPR020070">
    <property type="entry name" value="Ribosomal_bL9_N"/>
</dbReference>
<proteinExistence type="inferred from homology"/>
<evidence type="ECO:0000313" key="8">
    <source>
        <dbReference type="EMBL" id="AOV83662.1"/>
    </source>
</evidence>
<evidence type="ECO:0000256" key="6">
    <source>
        <dbReference type="HAMAP-Rule" id="MF_00503"/>
    </source>
</evidence>
<evidence type="ECO:0000256" key="1">
    <source>
        <dbReference type="ARBA" id="ARBA00010605"/>
    </source>
</evidence>
<keyword evidence="3 6" id="KW-0694">RNA-binding</keyword>
<sequence length="158" mass="18105">MSKKIKIILKKTEEKIGTKGSIASVNLGYAFNYLLPQKIAELATTGKLKHLTMFNNIKSQQLEKSKINAKIILFQLNIINKISFKKKIGDNNKIFGRVDRKEIANKILKYIGHQLDKKQITISEIKQSGIYEVQIHIVSDIENYLKIQIIPEINNNNL</sequence>
<dbReference type="InterPro" id="IPR036791">
    <property type="entry name" value="Ribosomal_bL9_C_sf"/>
</dbReference>
<dbReference type="GO" id="GO:0006412">
    <property type="term" value="P:translation"/>
    <property type="evidence" value="ECO:0007669"/>
    <property type="project" value="UniProtKB-UniRule"/>
</dbReference>
<protein>
    <recommendedName>
        <fullName evidence="6">Large ribosomal subunit protein bL9c</fullName>
    </recommendedName>
</protein>
<dbReference type="Pfam" id="PF01281">
    <property type="entry name" value="Ribosomal_L9_N"/>
    <property type="match status" value="1"/>
</dbReference>